<evidence type="ECO:0000313" key="2">
    <source>
        <dbReference type="Proteomes" id="UP001165986"/>
    </source>
</evidence>
<keyword evidence="2" id="KW-1185">Reference proteome</keyword>
<organism evidence="1 2">
    <name type="scientific">Komarekiella delphini-convector SJRDD-AB1</name>
    <dbReference type="NCBI Taxonomy" id="2593771"/>
    <lineage>
        <taxon>Bacteria</taxon>
        <taxon>Bacillati</taxon>
        <taxon>Cyanobacteriota</taxon>
        <taxon>Cyanophyceae</taxon>
        <taxon>Nostocales</taxon>
        <taxon>Nostocaceae</taxon>
        <taxon>Komarekiella</taxon>
        <taxon>Komarekiella delphini-convector</taxon>
    </lineage>
</organism>
<reference evidence="1" key="1">
    <citation type="submission" date="2019-07" db="EMBL/GenBank/DDBJ databases">
        <title>Toxilogical consequences of a new and cryptic species of cyanobacteria (Komarekiella delphini-convector) recovered from the epidermis of a bottlenose dolphin and 1500 ft. in the air.</title>
        <authorList>
            <person name="Brown A.O."/>
            <person name="Dvorak P."/>
            <person name="Villanueva C.D."/>
            <person name="Foss A.J."/>
            <person name="Garvey A.D."/>
            <person name="Gibson Q.A."/>
            <person name="Johansen J.R."/>
            <person name="Casamatta D.A."/>
        </authorList>
    </citation>
    <scope>NUCLEOTIDE SEQUENCE</scope>
    <source>
        <strain evidence="1">SJRDD-AB1</strain>
    </source>
</reference>
<sequence>MTSLSIRGAYPAKMPWWTTTFLFTTPEDRTLGLMGMAVDNHKVHAVTNWLTAQDVAFAQVPLEDVPKETKKGLAVFNLVSATIPEQVAQKMTKKFGEVICSQYEYQQQVNSLPNRPKYLKPPALPPPKTAPQALTTATKNQFSPTILIGTTPLNEVKTEPFGVENRPVVSSDHLQNWYNVADKLGKSDQYKQRIMEIAGELDSGQQLSQKALAAMNKDTSEHQSISRLTQIAQRVGMLGGVALEDGSTQVKGKMYDLTFNTDQRDLAIAQKNGEIILSLQSGKVQTNKVTPEVLQTFEQANSQVNQVVAKSKAQGMEI</sequence>
<dbReference type="Proteomes" id="UP001165986">
    <property type="component" value="Unassembled WGS sequence"/>
</dbReference>
<accession>A0AA41BAQ0</accession>
<comment type="caution">
    <text evidence="1">The sequence shown here is derived from an EMBL/GenBank/DDBJ whole genome shotgun (WGS) entry which is preliminary data.</text>
</comment>
<dbReference type="EMBL" id="VJXY01000171">
    <property type="protein sequence ID" value="MBD6621309.1"/>
    <property type="molecule type" value="Genomic_DNA"/>
</dbReference>
<protein>
    <submittedName>
        <fullName evidence="1">Uncharacterized protein</fullName>
    </submittedName>
</protein>
<dbReference type="AlphaFoldDB" id="A0AA41BAQ0"/>
<proteinExistence type="predicted"/>
<gene>
    <name evidence="1" type="ORF">FNW02_37910</name>
</gene>
<name>A0AA41BAQ0_9NOST</name>
<evidence type="ECO:0000313" key="1">
    <source>
        <dbReference type="EMBL" id="MBD6621309.1"/>
    </source>
</evidence>